<dbReference type="CDD" id="cd00086">
    <property type="entry name" value="homeodomain"/>
    <property type="match status" value="1"/>
</dbReference>
<feature type="DNA-binding region" description="Homeobox" evidence="2">
    <location>
        <begin position="35"/>
        <end position="94"/>
    </location>
</feature>
<dbReference type="Proteomes" id="UP000646827">
    <property type="component" value="Unassembled WGS sequence"/>
</dbReference>
<evidence type="ECO:0000313" key="6">
    <source>
        <dbReference type="EMBL" id="KAG2221826.1"/>
    </source>
</evidence>
<feature type="region of interest" description="Disordered" evidence="4">
    <location>
        <begin position="1"/>
        <end position="63"/>
    </location>
</feature>
<feature type="domain" description="Homeobox" evidence="5">
    <location>
        <begin position="33"/>
        <end position="93"/>
    </location>
</feature>
<sequence>MSSHYQDQQSSSSSSSNSNNESLHSQQEEIDYEPGYRPRKRYTQEELGILQESFNNNPRPPIDQRRRLAELCNTTEKSIRIWFQNKRAQVRKRQRRVIERRQQEQQHRRPGYQRRRGRRRTER</sequence>
<name>A0A8H7VG74_9FUNG</name>
<dbReference type="SMART" id="SM00389">
    <property type="entry name" value="HOX"/>
    <property type="match status" value="1"/>
</dbReference>
<dbReference type="InterPro" id="IPR051775">
    <property type="entry name" value="Homeobox_domain"/>
</dbReference>
<dbReference type="GO" id="GO:0005634">
    <property type="term" value="C:nucleus"/>
    <property type="evidence" value="ECO:0007669"/>
    <property type="project" value="UniProtKB-SubCell"/>
</dbReference>
<dbReference type="AlphaFoldDB" id="A0A8H7VG74"/>
<feature type="compositionally biased region" description="Basic and acidic residues" evidence="4">
    <location>
        <begin position="96"/>
        <end position="107"/>
    </location>
</feature>
<evidence type="ECO:0000256" key="3">
    <source>
        <dbReference type="RuleBase" id="RU000682"/>
    </source>
</evidence>
<dbReference type="GO" id="GO:0000976">
    <property type="term" value="F:transcription cis-regulatory region binding"/>
    <property type="evidence" value="ECO:0007669"/>
    <property type="project" value="TreeGrafter"/>
</dbReference>
<keyword evidence="2 3" id="KW-0539">Nucleus</keyword>
<evidence type="ECO:0000256" key="1">
    <source>
        <dbReference type="ARBA" id="ARBA00004123"/>
    </source>
</evidence>
<dbReference type="EMBL" id="JAEPRB010000098">
    <property type="protein sequence ID" value="KAG2221826.1"/>
    <property type="molecule type" value="Genomic_DNA"/>
</dbReference>
<reference evidence="6 7" key="1">
    <citation type="submission" date="2020-12" db="EMBL/GenBank/DDBJ databases">
        <title>Metabolic potential, ecology and presence of endohyphal bacteria is reflected in genomic diversity of Mucoromycotina.</title>
        <authorList>
            <person name="Muszewska A."/>
            <person name="Okrasinska A."/>
            <person name="Steczkiewicz K."/>
            <person name="Drgas O."/>
            <person name="Orlowska M."/>
            <person name="Perlinska-Lenart U."/>
            <person name="Aleksandrzak-Piekarczyk T."/>
            <person name="Szatraj K."/>
            <person name="Zielenkiewicz U."/>
            <person name="Pilsyk S."/>
            <person name="Malc E."/>
            <person name="Mieczkowski P."/>
            <person name="Kruszewska J.S."/>
            <person name="Biernat P."/>
            <person name="Pawlowska J."/>
        </authorList>
    </citation>
    <scope>NUCLEOTIDE SEQUENCE [LARGE SCALE GENOMIC DNA]</scope>
    <source>
        <strain evidence="6 7">CBS 142.35</strain>
    </source>
</reference>
<feature type="compositionally biased region" description="Low complexity" evidence="4">
    <location>
        <begin position="1"/>
        <end position="25"/>
    </location>
</feature>
<dbReference type="GO" id="GO:0006355">
    <property type="term" value="P:regulation of DNA-templated transcription"/>
    <property type="evidence" value="ECO:0007669"/>
    <property type="project" value="TreeGrafter"/>
</dbReference>
<comment type="caution">
    <text evidence="6">The sequence shown here is derived from an EMBL/GenBank/DDBJ whole genome shotgun (WGS) entry which is preliminary data.</text>
</comment>
<keyword evidence="2 3" id="KW-0238">DNA-binding</keyword>
<dbReference type="InterPro" id="IPR009057">
    <property type="entry name" value="Homeodomain-like_sf"/>
</dbReference>
<dbReference type="Gene3D" id="1.10.10.60">
    <property type="entry name" value="Homeodomain-like"/>
    <property type="match status" value="1"/>
</dbReference>
<comment type="subcellular location">
    <subcellularLocation>
        <location evidence="1 2 3">Nucleus</location>
    </subcellularLocation>
</comment>
<dbReference type="PANTHER" id="PTHR24323">
    <property type="entry name" value="CEH-10 HOMEODOMAIN-CONTAINING HOMOLOG"/>
    <property type="match status" value="1"/>
</dbReference>
<keyword evidence="7" id="KW-1185">Reference proteome</keyword>
<gene>
    <name evidence="6" type="ORF">INT45_003540</name>
</gene>
<dbReference type="InterPro" id="IPR001356">
    <property type="entry name" value="HD"/>
</dbReference>
<dbReference type="OrthoDB" id="6159439at2759"/>
<dbReference type="PROSITE" id="PS50071">
    <property type="entry name" value="HOMEOBOX_2"/>
    <property type="match status" value="1"/>
</dbReference>
<evidence type="ECO:0000256" key="2">
    <source>
        <dbReference type="PROSITE-ProRule" id="PRU00108"/>
    </source>
</evidence>
<keyword evidence="2 3" id="KW-0371">Homeobox</keyword>
<dbReference type="Pfam" id="PF00046">
    <property type="entry name" value="Homeodomain"/>
    <property type="match status" value="1"/>
</dbReference>
<evidence type="ECO:0000313" key="7">
    <source>
        <dbReference type="Proteomes" id="UP000646827"/>
    </source>
</evidence>
<evidence type="ECO:0000259" key="5">
    <source>
        <dbReference type="PROSITE" id="PS50071"/>
    </source>
</evidence>
<dbReference type="PANTHER" id="PTHR24323:SF7">
    <property type="entry name" value="HOMEOBOX DOMAIN-CONTAINING PROTEIN"/>
    <property type="match status" value="1"/>
</dbReference>
<accession>A0A8H7VG74</accession>
<feature type="compositionally biased region" description="Basic residues" evidence="4">
    <location>
        <begin position="108"/>
        <end position="123"/>
    </location>
</feature>
<evidence type="ECO:0000256" key="4">
    <source>
        <dbReference type="SAM" id="MobiDB-lite"/>
    </source>
</evidence>
<proteinExistence type="predicted"/>
<dbReference type="SUPFAM" id="SSF46689">
    <property type="entry name" value="Homeodomain-like"/>
    <property type="match status" value="1"/>
</dbReference>
<feature type="region of interest" description="Disordered" evidence="4">
    <location>
        <begin position="93"/>
        <end position="123"/>
    </location>
</feature>
<protein>
    <recommendedName>
        <fullName evidence="5">Homeobox domain-containing protein</fullName>
    </recommendedName>
</protein>
<organism evidence="6 7">
    <name type="scientific">Circinella minor</name>
    <dbReference type="NCBI Taxonomy" id="1195481"/>
    <lineage>
        <taxon>Eukaryota</taxon>
        <taxon>Fungi</taxon>
        <taxon>Fungi incertae sedis</taxon>
        <taxon>Mucoromycota</taxon>
        <taxon>Mucoromycotina</taxon>
        <taxon>Mucoromycetes</taxon>
        <taxon>Mucorales</taxon>
        <taxon>Lichtheimiaceae</taxon>
        <taxon>Circinella</taxon>
    </lineage>
</organism>